<evidence type="ECO:0000313" key="3">
    <source>
        <dbReference type="WBParaSite" id="maker-unitig_41075-snap-gene-0.2-mRNA-1"/>
    </source>
</evidence>
<evidence type="ECO:0000256" key="1">
    <source>
        <dbReference type="SAM" id="MobiDB-lite"/>
    </source>
</evidence>
<evidence type="ECO:0000313" key="2">
    <source>
        <dbReference type="Proteomes" id="UP000095280"/>
    </source>
</evidence>
<dbReference type="Gene3D" id="3.30.70.890">
    <property type="entry name" value="GHMP kinase, C-terminal domain"/>
    <property type="match status" value="1"/>
</dbReference>
<dbReference type="Proteomes" id="UP000095280">
    <property type="component" value="Unplaced"/>
</dbReference>
<dbReference type="InterPro" id="IPR036554">
    <property type="entry name" value="GHMP_kinase_C_sf"/>
</dbReference>
<sequence length="194" mass="19214">AASASWGQRGGQDLAGQSWKVAAGCHAGTASAATPAAGLASSSSGLCAFAVAVARLYGGIVGGDGGRFGQLRRRAPSLAQAGGGARLGSGSANCRLVCSPACATKWSRPASDTGRRGQLTASQLASAGHWDLRVLVCVVGAGAKSAPSTQQWRGAVATSSLGFRPGLSWPARQGRSEGRGAARGAMAGHATNIR</sequence>
<name>A0A1I8FMP0_9PLAT</name>
<dbReference type="InterPro" id="IPR014721">
    <property type="entry name" value="Ribsml_uS5_D2-typ_fold_subgr"/>
</dbReference>
<proteinExistence type="predicted"/>
<dbReference type="AlphaFoldDB" id="A0A1I8FMP0"/>
<organism evidence="2 3">
    <name type="scientific">Macrostomum lignano</name>
    <dbReference type="NCBI Taxonomy" id="282301"/>
    <lineage>
        <taxon>Eukaryota</taxon>
        <taxon>Metazoa</taxon>
        <taxon>Spiralia</taxon>
        <taxon>Lophotrochozoa</taxon>
        <taxon>Platyhelminthes</taxon>
        <taxon>Rhabditophora</taxon>
        <taxon>Macrostomorpha</taxon>
        <taxon>Macrostomida</taxon>
        <taxon>Macrostomidae</taxon>
        <taxon>Macrostomum</taxon>
    </lineage>
</organism>
<dbReference type="Gene3D" id="3.30.230.10">
    <property type="match status" value="1"/>
</dbReference>
<accession>A0A1I8FMP0</accession>
<feature type="region of interest" description="Disordered" evidence="1">
    <location>
        <begin position="167"/>
        <end position="194"/>
    </location>
</feature>
<reference evidence="3" key="1">
    <citation type="submission" date="2016-11" db="UniProtKB">
        <authorList>
            <consortium name="WormBaseParasite"/>
        </authorList>
    </citation>
    <scope>IDENTIFICATION</scope>
</reference>
<dbReference type="WBParaSite" id="maker-unitig_41075-snap-gene-0.2-mRNA-1">
    <property type="protein sequence ID" value="maker-unitig_41075-snap-gene-0.2-mRNA-1"/>
    <property type="gene ID" value="maker-unitig_41075-snap-gene-0.2"/>
</dbReference>
<keyword evidence="2" id="KW-1185">Reference proteome</keyword>
<feature type="compositionally biased region" description="Low complexity" evidence="1">
    <location>
        <begin position="182"/>
        <end position="194"/>
    </location>
</feature>
<protein>
    <submittedName>
        <fullName evidence="3">Secreted protein</fullName>
    </submittedName>
</protein>